<name>A0A1H4IM30_9PSEU</name>
<keyword evidence="1" id="KW-1133">Transmembrane helix</keyword>
<evidence type="ECO:0008006" key="5">
    <source>
        <dbReference type="Google" id="ProtNLM"/>
    </source>
</evidence>
<evidence type="ECO:0000313" key="4">
    <source>
        <dbReference type="Proteomes" id="UP000199622"/>
    </source>
</evidence>
<organism evidence="3 4">
    <name type="scientific">Amycolatopsis tolypomycina</name>
    <dbReference type="NCBI Taxonomy" id="208445"/>
    <lineage>
        <taxon>Bacteria</taxon>
        <taxon>Bacillati</taxon>
        <taxon>Actinomycetota</taxon>
        <taxon>Actinomycetes</taxon>
        <taxon>Pseudonocardiales</taxon>
        <taxon>Pseudonocardiaceae</taxon>
        <taxon>Amycolatopsis</taxon>
    </lineage>
</organism>
<evidence type="ECO:0000256" key="2">
    <source>
        <dbReference type="SAM" id="SignalP"/>
    </source>
</evidence>
<keyword evidence="1" id="KW-0812">Transmembrane</keyword>
<proteinExistence type="predicted"/>
<keyword evidence="2" id="KW-0732">Signal</keyword>
<keyword evidence="1" id="KW-0472">Membrane</keyword>
<feature type="signal peptide" evidence="2">
    <location>
        <begin position="1"/>
        <end position="28"/>
    </location>
</feature>
<accession>A0A1H4IM30</accession>
<dbReference type="RefSeq" id="WP_091304699.1">
    <property type="nucleotide sequence ID" value="NZ_FNSO01000002.1"/>
</dbReference>
<dbReference type="Proteomes" id="UP000199622">
    <property type="component" value="Unassembled WGS sequence"/>
</dbReference>
<feature type="transmembrane region" description="Helical" evidence="1">
    <location>
        <begin position="43"/>
        <end position="67"/>
    </location>
</feature>
<evidence type="ECO:0000313" key="3">
    <source>
        <dbReference type="EMBL" id="SEB34925.1"/>
    </source>
</evidence>
<protein>
    <recommendedName>
        <fullName evidence="5">Secreted protein</fullName>
    </recommendedName>
</protein>
<keyword evidence="4" id="KW-1185">Reference proteome</keyword>
<reference evidence="4" key="1">
    <citation type="submission" date="2016-10" db="EMBL/GenBank/DDBJ databases">
        <authorList>
            <person name="Varghese N."/>
            <person name="Submissions S."/>
        </authorList>
    </citation>
    <scope>NUCLEOTIDE SEQUENCE [LARGE SCALE GENOMIC DNA]</scope>
    <source>
        <strain evidence="4">DSM 44544</strain>
    </source>
</reference>
<dbReference type="STRING" id="208445.SAMN04489727_1093"/>
<evidence type="ECO:0000256" key="1">
    <source>
        <dbReference type="SAM" id="Phobius"/>
    </source>
</evidence>
<dbReference type="AlphaFoldDB" id="A0A1H4IM30"/>
<dbReference type="EMBL" id="FNSO01000002">
    <property type="protein sequence ID" value="SEB34925.1"/>
    <property type="molecule type" value="Genomic_DNA"/>
</dbReference>
<gene>
    <name evidence="3" type="ORF">SAMN04489727_1093</name>
</gene>
<sequence length="68" mass="6556">MKRLAARVLLPLAAATALTGLAGGVASADPTQGPVWLAPGVDLGSVLGPLGQPVGLLAPVFGLITAVS</sequence>
<feature type="chain" id="PRO_5011502116" description="Secreted protein" evidence="2">
    <location>
        <begin position="29"/>
        <end position="68"/>
    </location>
</feature>